<dbReference type="AlphaFoldDB" id="A0A8H5FXF6"/>
<name>A0A8H5FXF6_9AGAR</name>
<dbReference type="Gene3D" id="3.30.40.10">
    <property type="entry name" value="Zinc/RING finger domain, C3HC4 (zinc finger)"/>
    <property type="match status" value="1"/>
</dbReference>
<dbReference type="EMBL" id="JAACJO010000010">
    <property type="protein sequence ID" value="KAF5353320.1"/>
    <property type="molecule type" value="Genomic_DNA"/>
</dbReference>
<proteinExistence type="predicted"/>
<dbReference type="SUPFAM" id="SSF57850">
    <property type="entry name" value="RING/U-box"/>
    <property type="match status" value="1"/>
</dbReference>
<evidence type="ECO:0000259" key="6">
    <source>
        <dbReference type="PROSITE" id="PS50089"/>
    </source>
</evidence>
<accession>A0A8H5FXF6</accession>
<keyword evidence="8" id="KW-1185">Reference proteome</keyword>
<dbReference type="InterPro" id="IPR013083">
    <property type="entry name" value="Znf_RING/FYVE/PHD"/>
</dbReference>
<gene>
    <name evidence="7" type="ORF">D9756_007982</name>
</gene>
<evidence type="ECO:0000256" key="5">
    <source>
        <dbReference type="SAM" id="MobiDB-lite"/>
    </source>
</evidence>
<keyword evidence="2 4" id="KW-0863">Zinc-finger</keyword>
<evidence type="ECO:0000313" key="8">
    <source>
        <dbReference type="Proteomes" id="UP000559027"/>
    </source>
</evidence>
<comment type="caution">
    <text evidence="7">The sequence shown here is derived from an EMBL/GenBank/DDBJ whole genome shotgun (WGS) entry which is preliminary data.</text>
</comment>
<dbReference type="Proteomes" id="UP000559027">
    <property type="component" value="Unassembled WGS sequence"/>
</dbReference>
<sequence length="323" mass="35300">MDPFAFTTEEEGILMAERALDELRVFLHAIDGHGGGRSAPGPSNGTPPMAFLGGDQGFALHEQLHDLEGILRMITDARLARTLIEDENERVAAENGDGENMNLLAVIIMTAREVMTFQTYVGFDPLYDDQGSDDEDLGTQAGPSGGQIVVNRVQTDIFNLGLGDDDGARDPPPSPLSQFSDEPDIPVPQIPSCVVCFEELLSPTGRLEAPCGHYYCSTCAINLVDTYTAQVFPPGPLRCCPSPHPPIAPRYVYRFIDHNKRVLLEEKIAEAETPYDQRIYCPQEICQLSEEIAGEVNSSAQTGVSDTSVRISLVSTHWHVVDL</sequence>
<organism evidence="7 8">
    <name type="scientific">Leucocoprinus leucothites</name>
    <dbReference type="NCBI Taxonomy" id="201217"/>
    <lineage>
        <taxon>Eukaryota</taxon>
        <taxon>Fungi</taxon>
        <taxon>Dikarya</taxon>
        <taxon>Basidiomycota</taxon>
        <taxon>Agaricomycotina</taxon>
        <taxon>Agaricomycetes</taxon>
        <taxon>Agaricomycetidae</taxon>
        <taxon>Agaricales</taxon>
        <taxon>Agaricineae</taxon>
        <taxon>Agaricaceae</taxon>
        <taxon>Leucocoprinus</taxon>
    </lineage>
</organism>
<evidence type="ECO:0000256" key="1">
    <source>
        <dbReference type="ARBA" id="ARBA00022723"/>
    </source>
</evidence>
<keyword evidence="1" id="KW-0479">Metal-binding</keyword>
<evidence type="ECO:0000313" key="7">
    <source>
        <dbReference type="EMBL" id="KAF5353320.1"/>
    </source>
</evidence>
<keyword evidence="3" id="KW-0862">Zinc</keyword>
<dbReference type="InterPro" id="IPR001841">
    <property type="entry name" value="Znf_RING"/>
</dbReference>
<dbReference type="GO" id="GO:0008270">
    <property type="term" value="F:zinc ion binding"/>
    <property type="evidence" value="ECO:0007669"/>
    <property type="project" value="UniProtKB-KW"/>
</dbReference>
<feature type="domain" description="RING-type" evidence="6">
    <location>
        <begin position="193"/>
        <end position="241"/>
    </location>
</feature>
<evidence type="ECO:0000256" key="2">
    <source>
        <dbReference type="ARBA" id="ARBA00022771"/>
    </source>
</evidence>
<protein>
    <recommendedName>
        <fullName evidence="6">RING-type domain-containing protein</fullName>
    </recommendedName>
</protein>
<dbReference type="OrthoDB" id="9977870at2759"/>
<evidence type="ECO:0000256" key="4">
    <source>
        <dbReference type="PROSITE-ProRule" id="PRU00175"/>
    </source>
</evidence>
<evidence type="ECO:0000256" key="3">
    <source>
        <dbReference type="ARBA" id="ARBA00022833"/>
    </source>
</evidence>
<dbReference type="PROSITE" id="PS50089">
    <property type="entry name" value="ZF_RING_2"/>
    <property type="match status" value="1"/>
</dbReference>
<feature type="region of interest" description="Disordered" evidence="5">
    <location>
        <begin position="161"/>
        <end position="182"/>
    </location>
</feature>
<dbReference type="InterPro" id="IPR017907">
    <property type="entry name" value="Znf_RING_CS"/>
</dbReference>
<reference evidence="7 8" key="1">
    <citation type="journal article" date="2020" name="ISME J.">
        <title>Uncovering the hidden diversity of litter-decomposition mechanisms in mushroom-forming fungi.</title>
        <authorList>
            <person name="Floudas D."/>
            <person name="Bentzer J."/>
            <person name="Ahren D."/>
            <person name="Johansson T."/>
            <person name="Persson P."/>
            <person name="Tunlid A."/>
        </authorList>
    </citation>
    <scope>NUCLEOTIDE SEQUENCE [LARGE SCALE GENOMIC DNA]</scope>
    <source>
        <strain evidence="7 8">CBS 146.42</strain>
    </source>
</reference>
<dbReference type="PROSITE" id="PS00518">
    <property type="entry name" value="ZF_RING_1"/>
    <property type="match status" value="1"/>
</dbReference>